<reference evidence="2" key="1">
    <citation type="submission" date="2022-03" db="EMBL/GenBank/DDBJ databases">
        <title>De novo assembled genomes of Belliella spp. (Cyclobacteriaceae) strains.</title>
        <authorList>
            <person name="Szabo A."/>
            <person name="Korponai K."/>
            <person name="Felfoldi T."/>
        </authorList>
    </citation>
    <scope>NUCLEOTIDE SEQUENCE</scope>
    <source>
        <strain evidence="2">DSM 111903</strain>
    </source>
</reference>
<organism evidence="2 3">
    <name type="scientific">Belliella alkalica</name>
    <dbReference type="NCBI Taxonomy" id="1730871"/>
    <lineage>
        <taxon>Bacteria</taxon>
        <taxon>Pseudomonadati</taxon>
        <taxon>Bacteroidota</taxon>
        <taxon>Cytophagia</taxon>
        <taxon>Cytophagales</taxon>
        <taxon>Cyclobacteriaceae</taxon>
        <taxon>Belliella</taxon>
    </lineage>
</organism>
<feature type="domain" description="DUF4097" evidence="1">
    <location>
        <begin position="42"/>
        <end position="172"/>
    </location>
</feature>
<dbReference type="EMBL" id="JAKZGO010000001">
    <property type="protein sequence ID" value="MCH7412198.1"/>
    <property type="molecule type" value="Genomic_DNA"/>
</dbReference>
<sequence length="316" mass="33515">MFNKSQLVLLVFGLAVLFSSCEGVGPIVTREYDETFSDIKEIEVTGRYLEVSYEGSENETVVNLNSYLEISESSDIDLSFRKSGSKLIIEVTGQQSSVKFFNLGTTNGGFISLTGPEDVKLKFTNNSGSIDVKYVKSEHIDLQVNSGSIKALALDVEKMNLKASSGSIKAEGLIGEVEAQVNSGSITMKEVQGNVNANASSGSLRIEDVEGTVSGKVNSGSMRFDQISRLGDLTVSSGSINATNSGLGVETNLKSSSGSIKIQTPSDLSNFNFELVANSGSVKVGDQSGSKRLEIDNSSEITVHGKASSGSIKIFN</sequence>
<feature type="domain" description="DUF4097" evidence="1">
    <location>
        <begin position="176"/>
        <end position="314"/>
    </location>
</feature>
<evidence type="ECO:0000313" key="2">
    <source>
        <dbReference type="EMBL" id="MCH7412198.1"/>
    </source>
</evidence>
<dbReference type="Pfam" id="PF13349">
    <property type="entry name" value="DUF4097"/>
    <property type="match status" value="2"/>
</dbReference>
<dbReference type="Proteomes" id="UP001165430">
    <property type="component" value="Unassembled WGS sequence"/>
</dbReference>
<accession>A0ABS9V751</accession>
<dbReference type="PROSITE" id="PS51257">
    <property type="entry name" value="PROKAR_LIPOPROTEIN"/>
    <property type="match status" value="1"/>
</dbReference>
<evidence type="ECO:0000313" key="3">
    <source>
        <dbReference type="Proteomes" id="UP001165430"/>
    </source>
</evidence>
<name>A0ABS9V751_9BACT</name>
<proteinExistence type="predicted"/>
<dbReference type="InterPro" id="IPR025164">
    <property type="entry name" value="Toastrack_DUF4097"/>
</dbReference>
<gene>
    <name evidence="2" type="ORF">MM213_01785</name>
</gene>
<protein>
    <submittedName>
        <fullName evidence="2">DUF4097 domain-containing protein</fullName>
    </submittedName>
</protein>
<evidence type="ECO:0000259" key="1">
    <source>
        <dbReference type="Pfam" id="PF13349"/>
    </source>
</evidence>
<comment type="caution">
    <text evidence="2">The sequence shown here is derived from an EMBL/GenBank/DDBJ whole genome shotgun (WGS) entry which is preliminary data.</text>
</comment>
<keyword evidence="3" id="KW-1185">Reference proteome</keyword>
<dbReference type="RefSeq" id="WP_241409591.1">
    <property type="nucleotide sequence ID" value="NZ_JAKZGO010000001.1"/>
</dbReference>